<evidence type="ECO:0000256" key="2">
    <source>
        <dbReference type="ARBA" id="ARBA00023015"/>
    </source>
</evidence>
<organism evidence="8 9">
    <name type="scientific">Neonectria ditissima</name>
    <dbReference type="NCBI Taxonomy" id="78410"/>
    <lineage>
        <taxon>Eukaryota</taxon>
        <taxon>Fungi</taxon>
        <taxon>Dikarya</taxon>
        <taxon>Ascomycota</taxon>
        <taxon>Pezizomycotina</taxon>
        <taxon>Sordariomycetes</taxon>
        <taxon>Hypocreomycetidae</taxon>
        <taxon>Hypocreales</taxon>
        <taxon>Nectriaceae</taxon>
        <taxon>Neonectria</taxon>
    </lineage>
</organism>
<evidence type="ECO:0000313" key="9">
    <source>
        <dbReference type="Proteomes" id="UP000050424"/>
    </source>
</evidence>
<dbReference type="AlphaFoldDB" id="A0A0N8H941"/>
<dbReference type="EMBL" id="LKCW01000001">
    <property type="protein sequence ID" value="KPM46316.1"/>
    <property type="molecule type" value="Genomic_DNA"/>
</dbReference>
<gene>
    <name evidence="8" type="ORF">AK830_g136</name>
</gene>
<dbReference type="OrthoDB" id="5121955at2759"/>
<proteinExistence type="predicted"/>
<evidence type="ECO:0000256" key="3">
    <source>
        <dbReference type="ARBA" id="ARBA00023125"/>
    </source>
</evidence>
<feature type="domain" description="Xylanolytic transcriptional activator regulatory" evidence="7">
    <location>
        <begin position="410"/>
        <end position="480"/>
    </location>
</feature>
<dbReference type="Pfam" id="PF04082">
    <property type="entry name" value="Fungal_trans"/>
    <property type="match status" value="1"/>
</dbReference>
<keyword evidence="4" id="KW-0804">Transcription</keyword>
<evidence type="ECO:0000256" key="5">
    <source>
        <dbReference type="ARBA" id="ARBA00023242"/>
    </source>
</evidence>
<evidence type="ECO:0000256" key="4">
    <source>
        <dbReference type="ARBA" id="ARBA00023163"/>
    </source>
</evidence>
<dbReference type="InterPro" id="IPR007219">
    <property type="entry name" value="XnlR_reg_dom"/>
</dbReference>
<dbReference type="GO" id="GO:0003677">
    <property type="term" value="F:DNA binding"/>
    <property type="evidence" value="ECO:0007669"/>
    <property type="project" value="UniProtKB-KW"/>
</dbReference>
<keyword evidence="9" id="KW-1185">Reference proteome</keyword>
<dbReference type="PANTHER" id="PTHR47171">
    <property type="entry name" value="FARA-RELATED"/>
    <property type="match status" value="1"/>
</dbReference>
<dbReference type="InterPro" id="IPR052073">
    <property type="entry name" value="Amide_Lactam_Regulators"/>
</dbReference>
<dbReference type="GO" id="GO:0008270">
    <property type="term" value="F:zinc ion binding"/>
    <property type="evidence" value="ECO:0007669"/>
    <property type="project" value="InterPro"/>
</dbReference>
<protein>
    <recommendedName>
        <fullName evidence="7">Xylanolytic transcriptional activator regulatory domain-containing protein</fullName>
    </recommendedName>
</protein>
<evidence type="ECO:0000259" key="7">
    <source>
        <dbReference type="SMART" id="SM00906"/>
    </source>
</evidence>
<dbReference type="PANTHER" id="PTHR47171:SF1">
    <property type="entry name" value="ZN(II)2CYS6 TRANSCRIPTION FACTOR (EUROFUNG)"/>
    <property type="match status" value="1"/>
</dbReference>
<sequence length="762" mass="84874">MSTTFNYGFTLDNGTCIVHGEGVNVKSSFPPELDIPGVMHVFNVGNASDPTTPAFKGSFGVLPFDVATRMPRHVHLSTEPTGKRLLVEKVLVMNGVALVELAGDIYVIPPMTLVIIAAGVPHTWTACPPGLNMQRVLGLEEEVVSEGHFIAVYEHEDDTAFCPTAQVTPLRHADDPVVRPSPRISHGTSQDDTGEPETGDSDALKVRSLSSLFEAFLNQNNSSNAKQRGLFLLGEPSPLTYALSEFPEHLRPQMHDPSGDIRGSSTLQVIRQGVHPSHLKVADIAYLDAKGAFTSPTISTLDALISVFLERFDPFYSIVDTVELEKVYQDRKLPWLLQHAICFIGTTFCDMSVIHRTDFDSRLSARRHYYEKAKALFDIGYETSKIILLQTALMLSFWGPQTGAYWNPCSWIEFGVTIAVSLGLHRSASSSNTPTNSKGLLRRLWWTLAGRDTHCSVLLGRPFRINLTQCDVEMLNENDFNQNFQVGSFYQIHVAKLSLIIRDIVHRRFGPGEYHISPDDAHTRLDSWYSTLNTSLNRWEAGSPPFQCSTALEILYHYSLLLLFIRTLSTPQQRDHHCQQFGGDIQVQLVDQAAKKISSKAVTLMTEGAVCALPHEVFPGFFLAAIVLYRQKRQKSGAEAQLAHATFDHCRIVLNETRESWDLGRWAMHTFEFLRTNCKDDHSQLPGIPTSPRSISVVPQPNEVTALDLGASQIETAINPTWGDFPDQHVPGSMEDLLYMPDLFSNGEGGNLFFDYNMSQNG</sequence>
<evidence type="ECO:0000256" key="6">
    <source>
        <dbReference type="SAM" id="MobiDB-lite"/>
    </source>
</evidence>
<name>A0A0N8H941_9HYPO</name>
<keyword evidence="2" id="KW-0805">Transcription regulation</keyword>
<reference evidence="8 9" key="1">
    <citation type="submission" date="2015-09" db="EMBL/GenBank/DDBJ databases">
        <title>Draft genome of a European isolate of the apple canker pathogen Neonectria ditissima.</title>
        <authorList>
            <person name="Gomez-Cortecero A."/>
            <person name="Harrison R.J."/>
            <person name="Armitage A.D."/>
        </authorList>
    </citation>
    <scope>NUCLEOTIDE SEQUENCE [LARGE SCALE GENOMIC DNA]</scope>
    <source>
        <strain evidence="8 9">R09/05</strain>
    </source>
</reference>
<keyword evidence="1" id="KW-0862">Zinc</keyword>
<evidence type="ECO:0000313" key="8">
    <source>
        <dbReference type="EMBL" id="KPM46316.1"/>
    </source>
</evidence>
<evidence type="ECO:0000256" key="1">
    <source>
        <dbReference type="ARBA" id="ARBA00022833"/>
    </source>
</evidence>
<dbReference type="SMART" id="SM00906">
    <property type="entry name" value="Fungal_trans"/>
    <property type="match status" value="1"/>
</dbReference>
<keyword evidence="3" id="KW-0238">DNA-binding</keyword>
<feature type="region of interest" description="Disordered" evidence="6">
    <location>
        <begin position="171"/>
        <end position="201"/>
    </location>
</feature>
<dbReference type="CDD" id="cd12148">
    <property type="entry name" value="fungal_TF_MHR"/>
    <property type="match status" value="1"/>
</dbReference>
<dbReference type="Proteomes" id="UP000050424">
    <property type="component" value="Unassembled WGS sequence"/>
</dbReference>
<keyword evidence="5" id="KW-0539">Nucleus</keyword>
<dbReference type="GO" id="GO:0006351">
    <property type="term" value="P:DNA-templated transcription"/>
    <property type="evidence" value="ECO:0007669"/>
    <property type="project" value="InterPro"/>
</dbReference>
<accession>A0A0N8H941</accession>
<comment type="caution">
    <text evidence="8">The sequence shown here is derived from an EMBL/GenBank/DDBJ whole genome shotgun (WGS) entry which is preliminary data.</text>
</comment>